<dbReference type="Gene3D" id="2.30.42.10">
    <property type="match status" value="2"/>
</dbReference>
<feature type="chain" id="PRO_5003035603" evidence="3">
    <location>
        <begin position="21"/>
        <end position="404"/>
    </location>
</feature>
<dbReference type="InterPro" id="IPR036034">
    <property type="entry name" value="PDZ_sf"/>
</dbReference>
<feature type="region of interest" description="Disordered" evidence="2">
    <location>
        <begin position="318"/>
        <end position="343"/>
    </location>
</feature>
<comment type="similarity">
    <text evidence="1">Belongs to the peptidase S1C family.</text>
</comment>
<feature type="domain" description="PDZ" evidence="4">
    <location>
        <begin position="78"/>
        <end position="125"/>
    </location>
</feature>
<dbReference type="SUPFAM" id="SSF50156">
    <property type="entry name" value="PDZ domain-like"/>
    <property type="match status" value="2"/>
</dbReference>
<evidence type="ECO:0000256" key="1">
    <source>
        <dbReference type="ARBA" id="ARBA00010541"/>
    </source>
</evidence>
<accession>D2R8W3</accession>
<dbReference type="EMBL" id="CP001848">
    <property type="protein sequence ID" value="ADB19413.1"/>
    <property type="molecule type" value="Genomic_DNA"/>
</dbReference>
<evidence type="ECO:0000313" key="6">
    <source>
        <dbReference type="Proteomes" id="UP000001887"/>
    </source>
</evidence>
<gene>
    <name evidence="5" type="ordered locus">Psta_4772</name>
</gene>
<reference evidence="5 6" key="1">
    <citation type="journal article" date="2009" name="Stand. Genomic Sci.">
        <title>Complete genome sequence of Pirellula staleyi type strain (ATCC 27377).</title>
        <authorList>
            <person name="Clum A."/>
            <person name="Tindall B.J."/>
            <person name="Sikorski J."/>
            <person name="Ivanova N."/>
            <person name="Mavrommatis K."/>
            <person name="Lucas S."/>
            <person name="Glavina del Rio T."/>
            <person name="Nolan M."/>
            <person name="Chen F."/>
            <person name="Tice H."/>
            <person name="Pitluck S."/>
            <person name="Cheng J.F."/>
            <person name="Chertkov O."/>
            <person name="Brettin T."/>
            <person name="Han C."/>
            <person name="Detter J.C."/>
            <person name="Kuske C."/>
            <person name="Bruce D."/>
            <person name="Goodwin L."/>
            <person name="Ovchinikova G."/>
            <person name="Pati A."/>
            <person name="Mikhailova N."/>
            <person name="Chen A."/>
            <person name="Palaniappan K."/>
            <person name="Land M."/>
            <person name="Hauser L."/>
            <person name="Chang Y.J."/>
            <person name="Jeffries C.D."/>
            <person name="Chain P."/>
            <person name="Rohde M."/>
            <person name="Goker M."/>
            <person name="Bristow J."/>
            <person name="Eisen J.A."/>
            <person name="Markowitz V."/>
            <person name="Hugenholtz P."/>
            <person name="Kyrpides N.C."/>
            <person name="Klenk H.P."/>
            <person name="Lapidus A."/>
        </authorList>
    </citation>
    <scope>NUCLEOTIDE SEQUENCE [LARGE SCALE GENOMIC DNA]</scope>
    <source>
        <strain evidence="6">ATCC 27377 / DSM 6068 / ICPB 4128</strain>
    </source>
</reference>
<evidence type="ECO:0000256" key="2">
    <source>
        <dbReference type="SAM" id="MobiDB-lite"/>
    </source>
</evidence>
<feature type="domain" description="PDZ" evidence="4">
    <location>
        <begin position="187"/>
        <end position="269"/>
    </location>
</feature>
<feature type="region of interest" description="Disordered" evidence="2">
    <location>
        <begin position="371"/>
        <end position="404"/>
    </location>
</feature>
<evidence type="ECO:0000313" key="5">
    <source>
        <dbReference type="EMBL" id="ADB19413.1"/>
    </source>
</evidence>
<dbReference type="Pfam" id="PF13180">
    <property type="entry name" value="PDZ_2"/>
    <property type="match status" value="2"/>
</dbReference>
<organism evidence="5 6">
    <name type="scientific">Pirellula staleyi (strain ATCC 27377 / DSM 6068 / ICPB 4128)</name>
    <name type="common">Pirella staleyi</name>
    <dbReference type="NCBI Taxonomy" id="530564"/>
    <lineage>
        <taxon>Bacteria</taxon>
        <taxon>Pseudomonadati</taxon>
        <taxon>Planctomycetota</taxon>
        <taxon>Planctomycetia</taxon>
        <taxon>Pirellulales</taxon>
        <taxon>Pirellulaceae</taxon>
        <taxon>Pirellula</taxon>
    </lineage>
</organism>
<dbReference type="eggNOG" id="COG0265">
    <property type="taxonomic scope" value="Bacteria"/>
</dbReference>
<feature type="compositionally biased region" description="Gly residues" evidence="2">
    <location>
        <begin position="322"/>
        <end position="336"/>
    </location>
</feature>
<keyword evidence="6" id="KW-1185">Reference proteome</keyword>
<name>D2R8W3_PIRSD</name>
<sequence length="404" mass="41687" precursor="true">MNVRLKTVGFLSVAMLVVLASAEMARGQTLLERLEKRLQGAIAPADPAAPPATTGEPTPAKPMPADGATDELPAPMPSGYLGLTGDDSLEDGKGVRVVVVKIGSPAARAGLEVGDLITAIGDEPVPTVDVMHQLLSGLPVGAKVDFKIDRNRKVQTVAVTLGERPATPDIEVGEETPSLRPFSAEASRASLGVSVIPLTEELRERYDLSIRRGAFIAQVRPGSPADTAGLPVGGVIVAIDGRRIDTADELVGIIAASRPGNMVELTYYQGATLARKSVRLASAGPAAAAPGSPAAGAPLAGDRPVIRRVEQLLQQFTQPGAAPGGDPGFVPGGDPGFEGPPAMEGAAAMEAEIAELKDRVRLLEAKLADLEAKMSGAPATETKKPTSDDPLLLEPPAKPKNQLP</sequence>
<dbReference type="PROSITE" id="PS50106">
    <property type="entry name" value="PDZ"/>
    <property type="match status" value="2"/>
</dbReference>
<keyword evidence="3" id="KW-0732">Signal</keyword>
<feature type="compositionally biased region" description="Low complexity" evidence="2">
    <location>
        <begin position="42"/>
        <end position="58"/>
    </location>
</feature>
<dbReference type="HOGENOM" id="CLU_681252_0_0_0"/>
<dbReference type="AlphaFoldDB" id="D2R8W3"/>
<evidence type="ECO:0000259" key="4">
    <source>
        <dbReference type="PROSITE" id="PS50106"/>
    </source>
</evidence>
<feature type="region of interest" description="Disordered" evidence="2">
    <location>
        <begin position="42"/>
        <end position="87"/>
    </location>
</feature>
<protein>
    <submittedName>
        <fullName evidence="5">PDZ/DHR/GLGF domain protein</fullName>
    </submittedName>
</protein>
<evidence type="ECO:0000256" key="3">
    <source>
        <dbReference type="SAM" id="SignalP"/>
    </source>
</evidence>
<dbReference type="STRING" id="530564.Psta_4772"/>
<proteinExistence type="inferred from homology"/>
<dbReference type="InterPro" id="IPR001478">
    <property type="entry name" value="PDZ"/>
</dbReference>
<dbReference type="SMART" id="SM00228">
    <property type="entry name" value="PDZ"/>
    <property type="match status" value="2"/>
</dbReference>
<dbReference type="Proteomes" id="UP000001887">
    <property type="component" value="Chromosome"/>
</dbReference>
<dbReference type="PANTHER" id="PTHR22939:SF129">
    <property type="entry name" value="SERINE PROTEASE HTRA2, MITOCHONDRIAL"/>
    <property type="match status" value="1"/>
</dbReference>
<dbReference type="PANTHER" id="PTHR22939">
    <property type="entry name" value="SERINE PROTEASE FAMILY S1C HTRA-RELATED"/>
    <property type="match status" value="1"/>
</dbReference>
<dbReference type="OrthoDB" id="255926at2"/>
<dbReference type="KEGG" id="psl:Psta_4772"/>
<feature type="signal peptide" evidence="3">
    <location>
        <begin position="1"/>
        <end position="20"/>
    </location>
</feature>